<name>A0A6A5TKC9_9PLEO</name>
<dbReference type="CDD" id="cd06183">
    <property type="entry name" value="cyt_b5_reduct_like"/>
    <property type="match status" value="1"/>
</dbReference>
<dbReference type="Proteomes" id="UP000800035">
    <property type="component" value="Unassembled WGS sequence"/>
</dbReference>
<dbReference type="Pfam" id="PF00175">
    <property type="entry name" value="NAD_binding_1"/>
    <property type="match status" value="1"/>
</dbReference>
<comment type="similarity">
    <text evidence="4 19">Belongs to the flavoprotein pyridine nucleotide cytochrome reductase family.</text>
</comment>
<dbReference type="SUPFAM" id="SSF52343">
    <property type="entry name" value="Ferredoxin reductase-like, C-terminal NADP-linked domain"/>
    <property type="match status" value="1"/>
</dbReference>
<dbReference type="InterPro" id="IPR017938">
    <property type="entry name" value="Riboflavin_synthase-like_b-brl"/>
</dbReference>
<evidence type="ECO:0000256" key="7">
    <source>
        <dbReference type="ARBA" id="ARBA00022787"/>
    </source>
</evidence>
<feature type="binding site" evidence="18">
    <location>
        <position position="113"/>
    </location>
    <ligand>
        <name>FAD</name>
        <dbReference type="ChEBI" id="CHEBI:57692"/>
    </ligand>
</feature>
<evidence type="ECO:0000256" key="13">
    <source>
        <dbReference type="ARBA" id="ARBA00023136"/>
    </source>
</evidence>
<dbReference type="PANTHER" id="PTHR19370:SF184">
    <property type="entry name" value="NADH-CYTOCHROME B5 REDUCTASE-LIKE"/>
    <property type="match status" value="1"/>
</dbReference>
<feature type="binding site" evidence="18">
    <location>
        <position position="140"/>
    </location>
    <ligand>
        <name>FAD</name>
        <dbReference type="ChEBI" id="CHEBI:57692"/>
    </ligand>
</feature>
<comment type="subcellular location">
    <subcellularLocation>
        <location evidence="2">Mitochondrion outer membrane</location>
        <topology evidence="2">Single-pass membrane protein</topology>
    </subcellularLocation>
</comment>
<evidence type="ECO:0000313" key="21">
    <source>
        <dbReference type="EMBL" id="KAF1951296.1"/>
    </source>
</evidence>
<evidence type="ECO:0000256" key="16">
    <source>
        <dbReference type="ARBA" id="ARBA00047682"/>
    </source>
</evidence>
<evidence type="ECO:0000259" key="20">
    <source>
        <dbReference type="PROSITE" id="PS51384"/>
    </source>
</evidence>
<accession>A0A6A5TKC9</accession>
<dbReference type="PROSITE" id="PS51384">
    <property type="entry name" value="FAD_FR"/>
    <property type="match status" value="1"/>
</dbReference>
<evidence type="ECO:0000256" key="10">
    <source>
        <dbReference type="ARBA" id="ARBA00023002"/>
    </source>
</evidence>
<evidence type="ECO:0000256" key="11">
    <source>
        <dbReference type="ARBA" id="ARBA00023027"/>
    </source>
</evidence>
<protein>
    <recommendedName>
        <fullName evidence="19">NADH-cytochrome b5 reductase</fullName>
        <ecNumber evidence="19">1.6.2.2</ecNumber>
    </recommendedName>
</protein>
<keyword evidence="8 18" id="KW-0274">FAD</keyword>
<keyword evidence="22" id="KW-1185">Reference proteome</keyword>
<comment type="pathway">
    <text evidence="3">Protein modification; peptidyl-diphthamide biosynthesis.</text>
</comment>
<dbReference type="SUPFAM" id="SSF63380">
    <property type="entry name" value="Riboflavin synthase domain-like"/>
    <property type="match status" value="1"/>
</dbReference>
<feature type="binding site" evidence="18">
    <location>
        <position position="181"/>
    </location>
    <ligand>
        <name>FAD</name>
        <dbReference type="ChEBI" id="CHEBI:57692"/>
    </ligand>
</feature>
<keyword evidence="11 19" id="KW-0520">NAD</keyword>
<evidence type="ECO:0000256" key="1">
    <source>
        <dbReference type="ARBA" id="ARBA00001974"/>
    </source>
</evidence>
<keyword evidence="7" id="KW-1000">Mitochondrion outer membrane</keyword>
<evidence type="ECO:0000256" key="17">
    <source>
        <dbReference type="ARBA" id="ARBA00049138"/>
    </source>
</evidence>
<evidence type="ECO:0000256" key="18">
    <source>
        <dbReference type="PIRSR" id="PIRSR601834-1"/>
    </source>
</evidence>
<dbReference type="Gene3D" id="3.40.50.80">
    <property type="entry name" value="Nucleotide-binding domain of ferredoxin-NADP reductase (FNR) module"/>
    <property type="match status" value="1"/>
</dbReference>
<evidence type="ECO:0000256" key="9">
    <source>
        <dbReference type="ARBA" id="ARBA00022989"/>
    </source>
</evidence>
<dbReference type="Gene3D" id="2.40.30.10">
    <property type="entry name" value="Translation factors"/>
    <property type="match status" value="1"/>
</dbReference>
<gene>
    <name evidence="21" type="ORF">CC80DRAFT_496119</name>
</gene>
<dbReference type="PANTHER" id="PTHR19370">
    <property type="entry name" value="NADH-CYTOCHROME B5 REDUCTASE"/>
    <property type="match status" value="1"/>
</dbReference>
<keyword evidence="12" id="KW-0496">Mitochondrion</keyword>
<dbReference type="InterPro" id="IPR008333">
    <property type="entry name" value="Cbr1-like_FAD-bd_dom"/>
</dbReference>
<dbReference type="EC" id="1.6.2.2" evidence="19"/>
<dbReference type="GO" id="GO:0090524">
    <property type="term" value="F:cytochrome-b5 reductase activity, acting on NADH"/>
    <property type="evidence" value="ECO:0007669"/>
    <property type="project" value="UniProtKB-EC"/>
</dbReference>
<feature type="binding site" evidence="18">
    <location>
        <position position="130"/>
    </location>
    <ligand>
        <name>FAD</name>
        <dbReference type="ChEBI" id="CHEBI:57692"/>
    </ligand>
</feature>
<feature type="domain" description="FAD-binding FR-type" evidence="20">
    <location>
        <begin position="59"/>
        <end position="164"/>
    </location>
</feature>
<dbReference type="FunFam" id="3.40.50.80:FF:000019">
    <property type="entry name" value="NADH-cytochrome b5 reductase"/>
    <property type="match status" value="1"/>
</dbReference>
<evidence type="ECO:0000256" key="6">
    <source>
        <dbReference type="ARBA" id="ARBA00022692"/>
    </source>
</evidence>
<dbReference type="AlphaFoldDB" id="A0A6A5TKC9"/>
<feature type="binding site" evidence="18">
    <location>
        <position position="132"/>
    </location>
    <ligand>
        <name>FAD</name>
        <dbReference type="ChEBI" id="CHEBI:57692"/>
    </ligand>
</feature>
<sequence>MSGIFAPQYVQGVYIPSALVVVGTAIVKAEWLPYALGLVVALGGYKVYSNAPRKVLKPNDFQTFELKEKTILSHNTAIYRFSLPRPTDTLGLPIGQHISLAATIAGQPKEVVRSYTPVSSDEDKGHFDLLIKSYPTGNISKHVASLMVGQTMKVRGPKGAMVYTPNMVRHFGMIAGGTGITPMLQIIKAIIRGREHGDKTEVDLIFANVNPEDILLKEDLDALAAKDKGFRVHYVLNNPPEKWDGGVGFVTADFIKEKFPAPASDVKILVCGPPPMVAAMKKATESLGFAKARPVSKLDDQVFCF</sequence>
<dbReference type="GO" id="GO:0005741">
    <property type="term" value="C:mitochondrial outer membrane"/>
    <property type="evidence" value="ECO:0007669"/>
    <property type="project" value="UniProtKB-SubCell"/>
</dbReference>
<evidence type="ECO:0000313" key="22">
    <source>
        <dbReference type="Proteomes" id="UP000800035"/>
    </source>
</evidence>
<keyword evidence="5 18" id="KW-0285">Flavoprotein</keyword>
<comment type="cofactor">
    <cofactor evidence="1 18 19">
        <name>FAD</name>
        <dbReference type="ChEBI" id="CHEBI:57692"/>
    </cofactor>
</comment>
<comment type="subunit">
    <text evidence="15">Monomer. Component of the 2-(3-amino-3-carboxypropyl)histidine synthase complex composed of DPH1, DPH2, DPH3 and a NADH-dependent reductase, predominantly CBR1.</text>
</comment>
<dbReference type="InterPro" id="IPR039261">
    <property type="entry name" value="FNR_nucleotide-bd"/>
</dbReference>
<proteinExistence type="inferred from homology"/>
<dbReference type="PRINTS" id="PR00371">
    <property type="entry name" value="FPNCR"/>
</dbReference>
<evidence type="ECO:0000256" key="3">
    <source>
        <dbReference type="ARBA" id="ARBA00005156"/>
    </source>
</evidence>
<feature type="binding site" evidence="18">
    <location>
        <position position="115"/>
    </location>
    <ligand>
        <name>FAD</name>
        <dbReference type="ChEBI" id="CHEBI:57692"/>
    </ligand>
</feature>
<evidence type="ECO:0000256" key="4">
    <source>
        <dbReference type="ARBA" id="ARBA00006105"/>
    </source>
</evidence>
<evidence type="ECO:0000256" key="19">
    <source>
        <dbReference type="RuleBase" id="RU361226"/>
    </source>
</evidence>
<evidence type="ECO:0000256" key="14">
    <source>
        <dbReference type="ARBA" id="ARBA00037104"/>
    </source>
</evidence>
<dbReference type="Pfam" id="PF00970">
    <property type="entry name" value="FAD_binding_6"/>
    <property type="match status" value="1"/>
</dbReference>
<keyword evidence="6" id="KW-0812">Transmembrane</keyword>
<comment type="catalytic activity">
    <reaction evidence="17">
        <text>2 Fe(3+)-[Dph3] + NADH = 2 Fe(2+)-[Dph3] + NAD(+) + H(+)</text>
        <dbReference type="Rhea" id="RHEA:71231"/>
        <dbReference type="Rhea" id="RHEA-COMP:18002"/>
        <dbReference type="Rhea" id="RHEA-COMP:18003"/>
        <dbReference type="ChEBI" id="CHEBI:15378"/>
        <dbReference type="ChEBI" id="CHEBI:29033"/>
        <dbReference type="ChEBI" id="CHEBI:29034"/>
        <dbReference type="ChEBI" id="CHEBI:57540"/>
        <dbReference type="ChEBI" id="CHEBI:57945"/>
        <dbReference type="ChEBI" id="CHEBI:83228"/>
    </reaction>
    <physiologicalReaction direction="left-to-right" evidence="17">
        <dbReference type="Rhea" id="RHEA:71232"/>
    </physiologicalReaction>
</comment>
<dbReference type="InterPro" id="IPR001834">
    <property type="entry name" value="CBR-like"/>
</dbReference>
<reference evidence="21" key="1">
    <citation type="journal article" date="2020" name="Stud. Mycol.">
        <title>101 Dothideomycetes genomes: a test case for predicting lifestyles and emergence of pathogens.</title>
        <authorList>
            <person name="Haridas S."/>
            <person name="Albert R."/>
            <person name="Binder M."/>
            <person name="Bloem J."/>
            <person name="Labutti K."/>
            <person name="Salamov A."/>
            <person name="Andreopoulos B."/>
            <person name="Baker S."/>
            <person name="Barry K."/>
            <person name="Bills G."/>
            <person name="Bluhm B."/>
            <person name="Cannon C."/>
            <person name="Castanera R."/>
            <person name="Culley D."/>
            <person name="Daum C."/>
            <person name="Ezra D."/>
            <person name="Gonzalez J."/>
            <person name="Henrissat B."/>
            <person name="Kuo A."/>
            <person name="Liang C."/>
            <person name="Lipzen A."/>
            <person name="Lutzoni F."/>
            <person name="Magnuson J."/>
            <person name="Mondo S."/>
            <person name="Nolan M."/>
            <person name="Ohm R."/>
            <person name="Pangilinan J."/>
            <person name="Park H.-J."/>
            <person name="Ramirez L."/>
            <person name="Alfaro M."/>
            <person name="Sun H."/>
            <person name="Tritt A."/>
            <person name="Yoshinaga Y."/>
            <person name="Zwiers L.-H."/>
            <person name="Turgeon B."/>
            <person name="Goodwin S."/>
            <person name="Spatafora J."/>
            <person name="Crous P."/>
            <person name="Grigoriev I."/>
        </authorList>
    </citation>
    <scope>NUCLEOTIDE SEQUENCE</scope>
    <source>
        <strain evidence="21">CBS 675.92</strain>
    </source>
</reference>
<organism evidence="21 22">
    <name type="scientific">Byssothecium circinans</name>
    <dbReference type="NCBI Taxonomy" id="147558"/>
    <lineage>
        <taxon>Eukaryota</taxon>
        <taxon>Fungi</taxon>
        <taxon>Dikarya</taxon>
        <taxon>Ascomycota</taxon>
        <taxon>Pezizomycotina</taxon>
        <taxon>Dothideomycetes</taxon>
        <taxon>Pleosporomycetidae</taxon>
        <taxon>Pleosporales</taxon>
        <taxon>Massarineae</taxon>
        <taxon>Massarinaceae</taxon>
        <taxon>Byssothecium</taxon>
    </lineage>
</organism>
<dbReference type="PRINTS" id="PR00406">
    <property type="entry name" value="CYTB5RDTASE"/>
</dbReference>
<keyword evidence="13" id="KW-0472">Membrane</keyword>
<dbReference type="InterPro" id="IPR001433">
    <property type="entry name" value="OxRdtase_FAD/NAD-bd"/>
</dbReference>
<dbReference type="OrthoDB" id="432685at2759"/>
<evidence type="ECO:0000256" key="15">
    <source>
        <dbReference type="ARBA" id="ARBA00038836"/>
    </source>
</evidence>
<evidence type="ECO:0000256" key="12">
    <source>
        <dbReference type="ARBA" id="ARBA00023128"/>
    </source>
</evidence>
<feature type="binding site" evidence="18">
    <location>
        <position position="139"/>
    </location>
    <ligand>
        <name>FAD</name>
        <dbReference type="ChEBI" id="CHEBI:57692"/>
    </ligand>
</feature>
<evidence type="ECO:0000256" key="2">
    <source>
        <dbReference type="ARBA" id="ARBA00004572"/>
    </source>
</evidence>
<keyword evidence="9" id="KW-1133">Transmembrane helix</keyword>
<comment type="function">
    <text evidence="14">NADH-dependent reductase for DPH3 and cytochrome b5. Required for the first step of diphthamide biosynthesis, a post-translational modification of histidine which occurs in elongation factor 2. DPH1 and DPH2 transfer a 3-amino-3-carboxypropyl (ACP) group from S-adenosyl-L-methionine (SAM) to a histidine residue, the reaction is assisted by a reduction system comprising DPH3 and a NADH-dependent reductase, predominantly CBR1. By reducing DPH3, also involved in the formation of the tRNA wobble base modification mcm5s 2U (5-methoxycarbonylmethyl-2-thiouridine), mediated by the elongator complex. The cytochrome b5/NADH cytochrome b5 reductase electron transfer system supports the catalytic activity of several sterol biosynthetic enzymes.</text>
</comment>
<dbReference type="InterPro" id="IPR017927">
    <property type="entry name" value="FAD-bd_FR_type"/>
</dbReference>
<dbReference type="FunFam" id="2.40.30.10:FF:000032">
    <property type="entry name" value="NADH-cytochrome b5 reductase"/>
    <property type="match status" value="1"/>
</dbReference>
<keyword evidence="10 19" id="KW-0560">Oxidoreductase</keyword>
<dbReference type="GO" id="GO:0005783">
    <property type="term" value="C:endoplasmic reticulum"/>
    <property type="evidence" value="ECO:0007669"/>
    <property type="project" value="TreeGrafter"/>
</dbReference>
<evidence type="ECO:0000256" key="5">
    <source>
        <dbReference type="ARBA" id="ARBA00022630"/>
    </source>
</evidence>
<dbReference type="InterPro" id="IPR001709">
    <property type="entry name" value="Flavoprot_Pyr_Nucl_cyt_Rdtase"/>
</dbReference>
<dbReference type="EMBL" id="ML977018">
    <property type="protein sequence ID" value="KAF1951296.1"/>
    <property type="molecule type" value="Genomic_DNA"/>
</dbReference>
<comment type="catalytic activity">
    <reaction evidence="16 19">
        <text>2 Fe(III)-[cytochrome b5] + NADH = 2 Fe(II)-[cytochrome b5] + NAD(+) + H(+)</text>
        <dbReference type="Rhea" id="RHEA:46680"/>
        <dbReference type="Rhea" id="RHEA-COMP:10438"/>
        <dbReference type="Rhea" id="RHEA-COMP:10439"/>
        <dbReference type="ChEBI" id="CHEBI:15378"/>
        <dbReference type="ChEBI" id="CHEBI:29033"/>
        <dbReference type="ChEBI" id="CHEBI:29034"/>
        <dbReference type="ChEBI" id="CHEBI:57540"/>
        <dbReference type="ChEBI" id="CHEBI:57945"/>
        <dbReference type="EC" id="1.6.2.2"/>
    </reaction>
</comment>
<evidence type="ECO:0000256" key="8">
    <source>
        <dbReference type="ARBA" id="ARBA00022827"/>
    </source>
</evidence>